<dbReference type="PANTHER" id="PTHR47840">
    <property type="entry name" value="ZN(II)2CYS6 TRANSCRIPTION FACTOR (EUROFUNG)-RELATED"/>
    <property type="match status" value="1"/>
</dbReference>
<sequence length="675" mass="74516">NHLQNASVKGQGAVKNADIARSGASGRPTMLKSAKAVSLAKERLEVIQTSETAKLTSRARIDALEKSVTDLWNAIGQNPPVVTPGQASHSDNRHTITCLDHEQSPGTSSPSSPANPPTHLLSLFDNDLLDSNGHETTTPSNRLSTSTMSKESAALLEMLPSREDMVTIAANAESWLSWYKVLFSLNLAMGAGPVMLENYDRVKRFEMHPVPIASLLLAVTLTVQQAQDATSMLRSIPDSATFIKDVSNLVEKIVVSNDDLIADLEGIRSALLFIRLVRKTWLTLRRVIAVAELIGLPRAATTLQRDAELQSRPGHVESEPSFDNVYTEQREKAEVWESICAVDRVISMMWSLPIATISFPLPVRPIVDTQGVVILQAFLHRLANIASKVLELDEVYIQDKSASDLLSIVMSTDQELQVVANTPARSWWKDSSSSLSPGSLFQYWHSYLIIRTHLRLALAYDNDQRFLYNFISCLSACQVHLRRYVSLRPLLPTGFFANYIVDLQAFSAIVFLLLTANKSAAAPSTMASRHITNAQQTHSLVDEAVQAMQRASSRTGSQSASHGVEAIKSLRCLLEQPDSAEPQKASLLLPLIGRIHVSRKSGRRNQQHQSMQSPGALRHEIHSDPPGGYSTDIAGGTYMGPEFLNTVSYSMEVPEDFLFFTDQSFETEQWMSWTT</sequence>
<feature type="compositionally biased region" description="Polar residues" evidence="1">
    <location>
        <begin position="134"/>
        <end position="149"/>
    </location>
</feature>
<evidence type="ECO:0008006" key="4">
    <source>
        <dbReference type="Google" id="ProtNLM"/>
    </source>
</evidence>
<feature type="non-terminal residue" evidence="2">
    <location>
        <position position="1"/>
    </location>
</feature>
<evidence type="ECO:0000313" key="3">
    <source>
        <dbReference type="Proteomes" id="UP000745764"/>
    </source>
</evidence>
<proteinExistence type="predicted"/>
<feature type="compositionally biased region" description="Low complexity" evidence="1">
    <location>
        <begin position="120"/>
        <end position="131"/>
    </location>
</feature>
<dbReference type="EMBL" id="CAINUL010000019">
    <property type="protein sequence ID" value="CAD0115506.1"/>
    <property type="molecule type" value="Genomic_DNA"/>
</dbReference>
<feature type="region of interest" description="Disordered" evidence="1">
    <location>
        <begin position="98"/>
        <end position="149"/>
    </location>
</feature>
<feature type="region of interest" description="Disordered" evidence="1">
    <location>
        <begin position="599"/>
        <end position="630"/>
    </location>
</feature>
<dbReference type="OrthoDB" id="5392779at2759"/>
<evidence type="ECO:0000313" key="2">
    <source>
        <dbReference type="EMBL" id="CAD0115506.1"/>
    </source>
</evidence>
<comment type="caution">
    <text evidence="2">The sequence shown here is derived from an EMBL/GenBank/DDBJ whole genome shotgun (WGS) entry which is preliminary data.</text>
</comment>
<keyword evidence="3" id="KW-1185">Reference proteome</keyword>
<protein>
    <recommendedName>
        <fullName evidence="4">Transcription factor domain-containing protein</fullName>
    </recommendedName>
</protein>
<dbReference type="Proteomes" id="UP000745764">
    <property type="component" value="Unassembled WGS sequence"/>
</dbReference>
<organism evidence="2 3">
    <name type="scientific">Aureobasidium uvarum</name>
    <dbReference type="NCBI Taxonomy" id="2773716"/>
    <lineage>
        <taxon>Eukaryota</taxon>
        <taxon>Fungi</taxon>
        <taxon>Dikarya</taxon>
        <taxon>Ascomycota</taxon>
        <taxon>Pezizomycotina</taxon>
        <taxon>Dothideomycetes</taxon>
        <taxon>Dothideomycetidae</taxon>
        <taxon>Dothideales</taxon>
        <taxon>Saccotheciaceae</taxon>
        <taxon>Aureobasidium</taxon>
    </lineage>
</organism>
<evidence type="ECO:0000256" key="1">
    <source>
        <dbReference type="SAM" id="MobiDB-lite"/>
    </source>
</evidence>
<dbReference type="AlphaFoldDB" id="A0A9N8PY89"/>
<dbReference type="CDD" id="cd12148">
    <property type="entry name" value="fungal_TF_MHR"/>
    <property type="match status" value="1"/>
</dbReference>
<gene>
    <name evidence="2" type="ORF">AWRI4620_LOCUS9761</name>
</gene>
<name>A0A9N8PY89_9PEZI</name>
<accession>A0A9N8PY89</accession>
<dbReference type="PANTHER" id="PTHR47840:SF3">
    <property type="entry name" value="ZN(II)2CYS6 TRANSCRIPTION FACTOR (EUROFUNG)"/>
    <property type="match status" value="1"/>
</dbReference>
<reference evidence="2" key="1">
    <citation type="submission" date="2020-06" db="EMBL/GenBank/DDBJ databases">
        <authorList>
            <person name="Onetto C."/>
        </authorList>
    </citation>
    <scope>NUCLEOTIDE SEQUENCE</scope>
</reference>